<evidence type="ECO:0000313" key="3">
    <source>
        <dbReference type="Proteomes" id="UP000501802"/>
    </source>
</evidence>
<organism evidence="2 3">
    <name type="scientific">Spirosoma aureum</name>
    <dbReference type="NCBI Taxonomy" id="2692134"/>
    <lineage>
        <taxon>Bacteria</taxon>
        <taxon>Pseudomonadati</taxon>
        <taxon>Bacteroidota</taxon>
        <taxon>Cytophagia</taxon>
        <taxon>Cytophagales</taxon>
        <taxon>Cytophagaceae</taxon>
        <taxon>Spirosoma</taxon>
    </lineage>
</organism>
<reference evidence="2 3" key="1">
    <citation type="submission" date="2020-03" db="EMBL/GenBank/DDBJ databases">
        <authorList>
            <person name="Kim M.K."/>
        </authorList>
    </citation>
    <scope>NUCLEOTIDE SEQUENCE [LARGE SCALE GENOMIC DNA]</scope>
    <source>
        <strain evidence="2 3">BT328</strain>
    </source>
</reference>
<evidence type="ECO:0000313" key="2">
    <source>
        <dbReference type="EMBL" id="QIP15809.1"/>
    </source>
</evidence>
<dbReference type="KEGG" id="spib:G8759_25850"/>
<sequence>MKRTSFSRIDGAVTIVDSLLKLQHPLAVLPTKGINPRFRTFLIDCGLILMTALVLILIRRFSGLWPA</sequence>
<gene>
    <name evidence="2" type="ORF">G8759_25850</name>
</gene>
<proteinExistence type="predicted"/>
<keyword evidence="1" id="KW-0472">Membrane</keyword>
<dbReference type="EMBL" id="CP050063">
    <property type="protein sequence ID" value="QIP15809.1"/>
    <property type="molecule type" value="Genomic_DNA"/>
</dbReference>
<keyword evidence="1" id="KW-1133">Transmembrane helix</keyword>
<feature type="transmembrane region" description="Helical" evidence="1">
    <location>
        <begin position="41"/>
        <end position="61"/>
    </location>
</feature>
<dbReference type="Proteomes" id="UP000501802">
    <property type="component" value="Chromosome"/>
</dbReference>
<keyword evidence="1" id="KW-0812">Transmembrane</keyword>
<dbReference type="RefSeq" id="WP_167214795.1">
    <property type="nucleotide sequence ID" value="NZ_CP050063.1"/>
</dbReference>
<evidence type="ECO:0000256" key="1">
    <source>
        <dbReference type="SAM" id="Phobius"/>
    </source>
</evidence>
<keyword evidence="3" id="KW-1185">Reference proteome</keyword>
<name>A0A6G9AU06_9BACT</name>
<accession>A0A6G9AU06</accession>
<dbReference type="AlphaFoldDB" id="A0A6G9AU06"/>
<protein>
    <submittedName>
        <fullName evidence="2">Uncharacterized protein</fullName>
    </submittedName>
</protein>